<name>A0A1W2CCQ3_9SPHI</name>
<gene>
    <name evidence="1" type="ORF">SAMN04488101_103307</name>
</gene>
<proteinExistence type="predicted"/>
<evidence type="ECO:0008006" key="3">
    <source>
        <dbReference type="Google" id="ProtNLM"/>
    </source>
</evidence>
<sequence length="138" mass="14723">MKRISGILLLVLALIGCGKENLVIPNVPVNFSAQLTDPRLIRLSSPGGAVSFDNYGVAGIVIYRTLSGGYVAYDRCSTVNPEKRCAVTLDDPSFTVTDKCSGAKYLLEDGTPAKAPAEVSLKKYNTFIAGNNTIHVTN</sequence>
<accession>A0A1W2CCQ3</accession>
<reference evidence="1 2" key="1">
    <citation type="submission" date="2017-04" db="EMBL/GenBank/DDBJ databases">
        <authorList>
            <person name="Afonso C.L."/>
            <person name="Miller P.J."/>
            <person name="Scott M.A."/>
            <person name="Spackman E."/>
            <person name="Goraichik I."/>
            <person name="Dimitrov K.M."/>
            <person name="Suarez D.L."/>
            <person name="Swayne D.E."/>
        </authorList>
    </citation>
    <scope>NUCLEOTIDE SEQUENCE [LARGE SCALE GENOMIC DNA]</scope>
    <source>
        <strain evidence="1 2">DSM 19625</strain>
    </source>
</reference>
<organism evidence="1 2">
    <name type="scientific">Pedobacter nyackensis</name>
    <dbReference type="NCBI Taxonomy" id="475255"/>
    <lineage>
        <taxon>Bacteria</taxon>
        <taxon>Pseudomonadati</taxon>
        <taxon>Bacteroidota</taxon>
        <taxon>Sphingobacteriia</taxon>
        <taxon>Sphingobacteriales</taxon>
        <taxon>Sphingobacteriaceae</taxon>
        <taxon>Pedobacter</taxon>
    </lineage>
</organism>
<dbReference type="Gene3D" id="2.102.10.10">
    <property type="entry name" value="Rieske [2Fe-2S] iron-sulphur domain"/>
    <property type="match status" value="1"/>
</dbReference>
<dbReference type="AlphaFoldDB" id="A0A1W2CCQ3"/>
<dbReference type="OrthoDB" id="1201186at2"/>
<dbReference type="RefSeq" id="WP_084289075.1">
    <property type="nucleotide sequence ID" value="NZ_FWYB01000003.1"/>
</dbReference>
<dbReference type="STRING" id="475255.SAMN04488101_103307"/>
<dbReference type="EMBL" id="FWYB01000003">
    <property type="protein sequence ID" value="SMC82458.1"/>
    <property type="molecule type" value="Genomic_DNA"/>
</dbReference>
<evidence type="ECO:0000313" key="2">
    <source>
        <dbReference type="Proteomes" id="UP000192678"/>
    </source>
</evidence>
<protein>
    <recommendedName>
        <fullName evidence="3">Ferredoxin subunit of nitrite reductase or a ring-hydroxylating dioxygenase</fullName>
    </recommendedName>
</protein>
<keyword evidence="2" id="KW-1185">Reference proteome</keyword>
<dbReference type="InterPro" id="IPR036922">
    <property type="entry name" value="Rieske_2Fe-2S_sf"/>
</dbReference>
<evidence type="ECO:0000313" key="1">
    <source>
        <dbReference type="EMBL" id="SMC82458.1"/>
    </source>
</evidence>
<dbReference type="GO" id="GO:0051537">
    <property type="term" value="F:2 iron, 2 sulfur cluster binding"/>
    <property type="evidence" value="ECO:0007669"/>
    <property type="project" value="InterPro"/>
</dbReference>
<dbReference type="Proteomes" id="UP000192678">
    <property type="component" value="Unassembled WGS sequence"/>
</dbReference>
<dbReference type="PROSITE" id="PS51257">
    <property type="entry name" value="PROKAR_LIPOPROTEIN"/>
    <property type="match status" value="1"/>
</dbReference>